<dbReference type="Proteomes" id="UP000199693">
    <property type="component" value="Unassembled WGS sequence"/>
</dbReference>
<protein>
    <submittedName>
        <fullName evidence="2">Uncharacterized protein</fullName>
    </submittedName>
</protein>
<evidence type="ECO:0000313" key="4">
    <source>
        <dbReference type="Proteomes" id="UP000198309"/>
    </source>
</evidence>
<gene>
    <name evidence="2" type="ORF">SAMN05216189_103729</name>
    <name evidence="3" type="ORF">SAMN06295949_13353</name>
</gene>
<organism evidence="2 5">
    <name type="scientific">Pseudomonas delhiensis</name>
    <dbReference type="NCBI Taxonomy" id="366289"/>
    <lineage>
        <taxon>Bacteria</taxon>
        <taxon>Pseudomonadati</taxon>
        <taxon>Pseudomonadota</taxon>
        <taxon>Gammaproteobacteria</taxon>
        <taxon>Pseudomonadales</taxon>
        <taxon>Pseudomonadaceae</taxon>
        <taxon>Pseudomonas</taxon>
    </lineage>
</organism>
<dbReference type="Proteomes" id="UP000198309">
    <property type="component" value="Unassembled WGS sequence"/>
</dbReference>
<evidence type="ECO:0000313" key="5">
    <source>
        <dbReference type="Proteomes" id="UP000199693"/>
    </source>
</evidence>
<feature type="region of interest" description="Disordered" evidence="1">
    <location>
        <begin position="21"/>
        <end position="40"/>
    </location>
</feature>
<name>A0A239N0C4_9PSED</name>
<dbReference type="AlphaFoldDB" id="A0A239N0C4"/>
<accession>A0A239N0C4</accession>
<proteinExistence type="predicted"/>
<reference evidence="3 4" key="2">
    <citation type="submission" date="2017-06" db="EMBL/GenBank/DDBJ databases">
        <authorList>
            <person name="Varghese N."/>
            <person name="Submissions S."/>
        </authorList>
    </citation>
    <scope>NUCLEOTIDE SEQUENCE [LARGE SCALE GENOMIC DNA]</scope>
    <source>
        <strain evidence="3 4">RLD-1</strain>
    </source>
</reference>
<sequence length="126" mass="13772">MNLRGIANSVTQAVNPNIPAQIKPSSGGWVTNPDGTREPQFGDPVDVAVQRQALTQKDLMHIDGMNLSGVVALFYINGNWYSVNRPDGKGGDIILIPSKSEEWLVVAVTELWPDWTRVLACLQLST</sequence>
<evidence type="ECO:0000256" key="1">
    <source>
        <dbReference type="SAM" id="MobiDB-lite"/>
    </source>
</evidence>
<evidence type="ECO:0000313" key="2">
    <source>
        <dbReference type="EMBL" id="SDK40461.1"/>
    </source>
</evidence>
<dbReference type="EMBL" id="FZPC01000033">
    <property type="protein sequence ID" value="SNT47874.1"/>
    <property type="molecule type" value="Genomic_DNA"/>
</dbReference>
<dbReference type="RefSeq" id="WP_089394131.1">
    <property type="nucleotide sequence ID" value="NZ_FNEC01000037.1"/>
</dbReference>
<evidence type="ECO:0000313" key="3">
    <source>
        <dbReference type="EMBL" id="SNT47874.1"/>
    </source>
</evidence>
<keyword evidence="4" id="KW-1185">Reference proteome</keyword>
<reference evidence="2 5" key="1">
    <citation type="submission" date="2016-10" db="EMBL/GenBank/DDBJ databases">
        <authorList>
            <person name="de Groot N.N."/>
        </authorList>
    </citation>
    <scope>NUCLEOTIDE SEQUENCE [LARGE SCALE GENOMIC DNA]</scope>
    <source>
        <strain evidence="2 5">CCM 7361</strain>
    </source>
</reference>
<dbReference type="EMBL" id="FNEC01000037">
    <property type="protein sequence ID" value="SDK40461.1"/>
    <property type="molecule type" value="Genomic_DNA"/>
</dbReference>